<evidence type="ECO:0000313" key="8">
    <source>
        <dbReference type="Proteomes" id="UP000199548"/>
    </source>
</evidence>
<dbReference type="AlphaFoldDB" id="A0A1I3DJX7"/>
<proteinExistence type="inferred from homology"/>
<keyword evidence="2" id="KW-0805">Transcription regulation</keyword>
<dbReference type="GO" id="GO:0003677">
    <property type="term" value="F:DNA binding"/>
    <property type="evidence" value="ECO:0007669"/>
    <property type="project" value="UniProtKB-KW"/>
</dbReference>
<dbReference type="Proteomes" id="UP000199548">
    <property type="component" value="Unassembled WGS sequence"/>
</dbReference>
<feature type="compositionally biased region" description="Basic residues" evidence="5">
    <location>
        <begin position="316"/>
        <end position="325"/>
    </location>
</feature>
<dbReference type="InterPro" id="IPR050389">
    <property type="entry name" value="LysR-type_TF"/>
</dbReference>
<evidence type="ECO:0000256" key="2">
    <source>
        <dbReference type="ARBA" id="ARBA00023015"/>
    </source>
</evidence>
<dbReference type="Pfam" id="PF00126">
    <property type="entry name" value="HTH_1"/>
    <property type="match status" value="1"/>
</dbReference>
<name>A0A1I3DJX7_9BURK</name>
<dbReference type="PANTHER" id="PTHR30118">
    <property type="entry name" value="HTH-TYPE TRANSCRIPTIONAL REGULATOR LEUO-RELATED"/>
    <property type="match status" value="1"/>
</dbReference>
<evidence type="ECO:0000256" key="1">
    <source>
        <dbReference type="ARBA" id="ARBA00009437"/>
    </source>
</evidence>
<comment type="similarity">
    <text evidence="1">Belongs to the LysR transcriptional regulatory family.</text>
</comment>
<sequence>MHIRDLDLNLLLVFDALLRERSVTRAAVEVGLSQGAMSHALNRLRAFFEDPLFVKTPTGMTPTPKAALLGPSIVGMMTTLREDVVSQAQFHPATARCSFTLCMTDMGELVFLPPLIRQLRREAPDCTLRSLQVPFGQIAGTLATGEADLALGSFRAAPDELFQQQLFMHSFVTMVSVRNTAVGKTITREQFETMRHIVVMLEGPAGAAYDNAFDEYGIRRNVYLSTPHFLVVPLLIDQHPDLIATVPLELGNVFAKLGTVRILPPPVALPPFGLRQHWHPRFHDDGANIWLRQLIKRTFEHYPDLPDENPPESPPRRRTRLTSVK</sequence>
<dbReference type="Pfam" id="PF03466">
    <property type="entry name" value="LysR_substrate"/>
    <property type="match status" value="1"/>
</dbReference>
<dbReference type="RefSeq" id="WP_170275730.1">
    <property type="nucleotide sequence ID" value="NZ_CP041743.1"/>
</dbReference>
<protein>
    <submittedName>
        <fullName evidence="7">Transcriptional regulator, LysR family</fullName>
    </submittedName>
</protein>
<organism evidence="7 8">
    <name type="scientific">Paraburkholderia megapolitana</name>
    <dbReference type="NCBI Taxonomy" id="420953"/>
    <lineage>
        <taxon>Bacteria</taxon>
        <taxon>Pseudomonadati</taxon>
        <taxon>Pseudomonadota</taxon>
        <taxon>Betaproteobacteria</taxon>
        <taxon>Burkholderiales</taxon>
        <taxon>Burkholderiaceae</taxon>
        <taxon>Paraburkholderia</taxon>
    </lineage>
</organism>
<dbReference type="Gene3D" id="3.40.190.10">
    <property type="entry name" value="Periplasmic binding protein-like II"/>
    <property type="match status" value="2"/>
</dbReference>
<dbReference type="InterPro" id="IPR036390">
    <property type="entry name" value="WH_DNA-bd_sf"/>
</dbReference>
<keyword evidence="4" id="KW-0804">Transcription</keyword>
<dbReference type="EMBL" id="FOQU01000001">
    <property type="protein sequence ID" value="SFH87006.1"/>
    <property type="molecule type" value="Genomic_DNA"/>
</dbReference>
<dbReference type="InterPro" id="IPR000847">
    <property type="entry name" value="LysR_HTH_N"/>
</dbReference>
<dbReference type="Gene3D" id="1.10.10.10">
    <property type="entry name" value="Winged helix-like DNA-binding domain superfamily/Winged helix DNA-binding domain"/>
    <property type="match status" value="1"/>
</dbReference>
<dbReference type="InterPro" id="IPR005119">
    <property type="entry name" value="LysR_subst-bd"/>
</dbReference>
<keyword evidence="3" id="KW-0238">DNA-binding</keyword>
<dbReference type="CDD" id="cd08459">
    <property type="entry name" value="PBP2_DntR_NahR_LinR_like"/>
    <property type="match status" value="1"/>
</dbReference>
<dbReference type="SUPFAM" id="SSF46785">
    <property type="entry name" value="Winged helix' DNA-binding domain"/>
    <property type="match status" value="1"/>
</dbReference>
<dbReference type="InterPro" id="IPR036388">
    <property type="entry name" value="WH-like_DNA-bd_sf"/>
</dbReference>
<reference evidence="7 8" key="1">
    <citation type="submission" date="2016-10" db="EMBL/GenBank/DDBJ databases">
        <authorList>
            <person name="de Groot N.N."/>
        </authorList>
    </citation>
    <scope>NUCLEOTIDE SEQUENCE [LARGE SCALE GENOMIC DNA]</scope>
    <source>
        <strain evidence="7 8">LMG 23650</strain>
    </source>
</reference>
<dbReference type="GO" id="GO:0003700">
    <property type="term" value="F:DNA-binding transcription factor activity"/>
    <property type="evidence" value="ECO:0007669"/>
    <property type="project" value="InterPro"/>
</dbReference>
<dbReference type="PROSITE" id="PS50931">
    <property type="entry name" value="HTH_LYSR"/>
    <property type="match status" value="1"/>
</dbReference>
<keyword evidence="8" id="KW-1185">Reference proteome</keyword>
<evidence type="ECO:0000256" key="4">
    <source>
        <dbReference type="ARBA" id="ARBA00023163"/>
    </source>
</evidence>
<dbReference type="PANTHER" id="PTHR30118:SF15">
    <property type="entry name" value="TRANSCRIPTIONAL REGULATORY PROTEIN"/>
    <property type="match status" value="1"/>
</dbReference>
<evidence type="ECO:0000313" key="7">
    <source>
        <dbReference type="EMBL" id="SFH87006.1"/>
    </source>
</evidence>
<evidence type="ECO:0000259" key="6">
    <source>
        <dbReference type="PROSITE" id="PS50931"/>
    </source>
</evidence>
<feature type="domain" description="HTH lysR-type" evidence="6">
    <location>
        <begin position="6"/>
        <end position="63"/>
    </location>
</feature>
<dbReference type="SUPFAM" id="SSF53850">
    <property type="entry name" value="Periplasmic binding protein-like II"/>
    <property type="match status" value="1"/>
</dbReference>
<evidence type="ECO:0000256" key="3">
    <source>
        <dbReference type="ARBA" id="ARBA00023125"/>
    </source>
</evidence>
<feature type="region of interest" description="Disordered" evidence="5">
    <location>
        <begin position="302"/>
        <end position="325"/>
    </location>
</feature>
<accession>A0A1I3DJX7</accession>
<evidence type="ECO:0000256" key="5">
    <source>
        <dbReference type="SAM" id="MobiDB-lite"/>
    </source>
</evidence>
<gene>
    <name evidence="7" type="ORF">SAMN05192543_101362</name>
</gene>